<name>C8X6A2_NAKMY</name>
<dbReference type="KEGG" id="nml:Namu_0453"/>
<proteinExistence type="predicted"/>
<evidence type="ECO:0000313" key="2">
    <source>
        <dbReference type="Proteomes" id="UP000002218"/>
    </source>
</evidence>
<dbReference type="AlphaFoldDB" id="C8X6A2"/>
<gene>
    <name evidence="1" type="ordered locus">Namu_0453</name>
</gene>
<reference evidence="1 2" key="2">
    <citation type="journal article" date="2010" name="Stand. Genomic Sci.">
        <title>Complete genome sequence of Nakamurella multipartita type strain (Y-104).</title>
        <authorList>
            <person name="Tice H."/>
            <person name="Mayilraj S."/>
            <person name="Sims D."/>
            <person name="Lapidus A."/>
            <person name="Nolan M."/>
            <person name="Lucas S."/>
            <person name="Glavina Del Rio T."/>
            <person name="Copeland A."/>
            <person name="Cheng J.F."/>
            <person name="Meincke L."/>
            <person name="Bruce D."/>
            <person name="Goodwin L."/>
            <person name="Pitluck S."/>
            <person name="Ivanova N."/>
            <person name="Mavromatis K."/>
            <person name="Ovchinnikova G."/>
            <person name="Pati A."/>
            <person name="Chen A."/>
            <person name="Palaniappan K."/>
            <person name="Land M."/>
            <person name="Hauser L."/>
            <person name="Chang Y.J."/>
            <person name="Jeffries C.D."/>
            <person name="Detter J.C."/>
            <person name="Brettin T."/>
            <person name="Rohde M."/>
            <person name="Goker M."/>
            <person name="Bristow J."/>
            <person name="Eisen J.A."/>
            <person name="Markowitz V."/>
            <person name="Hugenholtz P."/>
            <person name="Kyrpides N.C."/>
            <person name="Klenk H.P."/>
            <person name="Chen F."/>
        </authorList>
    </citation>
    <scope>NUCLEOTIDE SEQUENCE [LARGE SCALE GENOMIC DNA]</scope>
    <source>
        <strain evidence="2">ATCC 700099 / DSM 44233 / CIP 104796 / JCM 9543 / NBRC 105858 / Y-104</strain>
    </source>
</reference>
<sequence>MRPPRPGSAWRPSRWARRGWYADYMNSPAWVARKRQWFREHWEQTHQPAACVICGRRPVDLHHMDYGRLGNEKNSDIICLCRAHHDRMHAAWDATPHLRRLGRRAATVILVQAMRRGPDR</sequence>
<accession>C8X6A2</accession>
<dbReference type="HOGENOM" id="CLU_1978967_0_0_11"/>
<organism evidence="1 2">
    <name type="scientific">Nakamurella multipartita (strain ATCC 700099 / DSM 44233 / CIP 104796 / JCM 9543 / NBRC 105858 / Y-104)</name>
    <name type="common">Microsphaera multipartita</name>
    <dbReference type="NCBI Taxonomy" id="479431"/>
    <lineage>
        <taxon>Bacteria</taxon>
        <taxon>Bacillati</taxon>
        <taxon>Actinomycetota</taxon>
        <taxon>Actinomycetes</taxon>
        <taxon>Nakamurellales</taxon>
        <taxon>Nakamurellaceae</taxon>
        <taxon>Nakamurella</taxon>
    </lineage>
</organism>
<dbReference type="InParanoid" id="C8X6A2"/>
<dbReference type="EMBL" id="CP001737">
    <property type="protein sequence ID" value="ACV76873.1"/>
    <property type="molecule type" value="Genomic_DNA"/>
</dbReference>
<evidence type="ECO:0000313" key="1">
    <source>
        <dbReference type="EMBL" id="ACV76873.1"/>
    </source>
</evidence>
<dbReference type="OrthoDB" id="3216707at2"/>
<dbReference type="Proteomes" id="UP000002218">
    <property type="component" value="Chromosome"/>
</dbReference>
<reference evidence="2" key="1">
    <citation type="submission" date="2009-09" db="EMBL/GenBank/DDBJ databases">
        <title>The complete genome of Nakamurella multipartita DSM 44233.</title>
        <authorList>
            <consortium name="US DOE Joint Genome Institute (JGI-PGF)"/>
            <person name="Lucas S."/>
            <person name="Copeland A."/>
            <person name="Lapidus A."/>
            <person name="Glavina del Rio T."/>
            <person name="Dalin E."/>
            <person name="Tice H."/>
            <person name="Bruce D."/>
            <person name="Goodwin L."/>
            <person name="Pitluck S."/>
            <person name="Kyrpides N."/>
            <person name="Mavromatis K."/>
            <person name="Ivanova N."/>
            <person name="Ovchinnikova G."/>
            <person name="Sims D."/>
            <person name="Meincke L."/>
            <person name="Brettin T."/>
            <person name="Detter J.C."/>
            <person name="Han C."/>
            <person name="Larimer F."/>
            <person name="Land M."/>
            <person name="Hauser L."/>
            <person name="Markowitz V."/>
            <person name="Cheng J.-F."/>
            <person name="Hugenholtz P."/>
            <person name="Woyke T."/>
            <person name="Wu D."/>
            <person name="Klenk H.-P."/>
            <person name="Eisen J.A."/>
        </authorList>
    </citation>
    <scope>NUCLEOTIDE SEQUENCE [LARGE SCALE GENOMIC DNA]</scope>
    <source>
        <strain evidence="2">ATCC 700099 / DSM 44233 / CIP 104796 / JCM 9543 / NBRC 105858 / Y-104</strain>
    </source>
</reference>
<protein>
    <submittedName>
        <fullName evidence="1">Uncharacterized protein</fullName>
    </submittedName>
</protein>
<keyword evidence="2" id="KW-1185">Reference proteome</keyword>